<keyword evidence="2" id="KW-1185">Reference proteome</keyword>
<accession>A0A6G1EEN6</accession>
<name>A0A6G1EEN6_9ORYZ</name>
<comment type="caution">
    <text evidence="1">The sequence shown here is derived from an EMBL/GenBank/DDBJ whole genome shotgun (WGS) entry which is preliminary data.</text>
</comment>
<dbReference type="Proteomes" id="UP000479710">
    <property type="component" value="Unassembled WGS sequence"/>
</dbReference>
<organism evidence="1 2">
    <name type="scientific">Oryza meyeriana var. granulata</name>
    <dbReference type="NCBI Taxonomy" id="110450"/>
    <lineage>
        <taxon>Eukaryota</taxon>
        <taxon>Viridiplantae</taxon>
        <taxon>Streptophyta</taxon>
        <taxon>Embryophyta</taxon>
        <taxon>Tracheophyta</taxon>
        <taxon>Spermatophyta</taxon>
        <taxon>Magnoliopsida</taxon>
        <taxon>Liliopsida</taxon>
        <taxon>Poales</taxon>
        <taxon>Poaceae</taxon>
        <taxon>BOP clade</taxon>
        <taxon>Oryzoideae</taxon>
        <taxon>Oryzeae</taxon>
        <taxon>Oryzinae</taxon>
        <taxon>Oryza</taxon>
        <taxon>Oryza meyeriana</taxon>
    </lineage>
</organism>
<gene>
    <name evidence="1" type="ORF">E2562_003452</name>
</gene>
<dbReference type="EMBL" id="SPHZ02000003">
    <property type="protein sequence ID" value="KAF0923248.1"/>
    <property type="molecule type" value="Genomic_DNA"/>
</dbReference>
<evidence type="ECO:0000313" key="1">
    <source>
        <dbReference type="EMBL" id="KAF0923248.1"/>
    </source>
</evidence>
<protein>
    <submittedName>
        <fullName evidence="1">Uncharacterized protein</fullName>
    </submittedName>
</protein>
<sequence length="71" mass="7686">MRRGSGEALPVRFRVVHGTGCAGKDARGGGGSWAQGCSVFTGELIWRERGQQIVSNYFWLEVEEAAWAVGS</sequence>
<evidence type="ECO:0000313" key="2">
    <source>
        <dbReference type="Proteomes" id="UP000479710"/>
    </source>
</evidence>
<reference evidence="1 2" key="1">
    <citation type="submission" date="2019-11" db="EMBL/GenBank/DDBJ databases">
        <title>Whole genome sequence of Oryza granulata.</title>
        <authorList>
            <person name="Li W."/>
        </authorList>
    </citation>
    <scope>NUCLEOTIDE SEQUENCE [LARGE SCALE GENOMIC DNA]</scope>
    <source>
        <strain evidence="2">cv. Menghai</strain>
        <tissue evidence="1">Leaf</tissue>
    </source>
</reference>
<proteinExistence type="predicted"/>
<dbReference type="AlphaFoldDB" id="A0A6G1EEN6"/>